<proteinExistence type="predicted"/>
<dbReference type="EMBL" id="BART01019373">
    <property type="protein sequence ID" value="GAG85371.1"/>
    <property type="molecule type" value="Genomic_DNA"/>
</dbReference>
<organism evidence="1">
    <name type="scientific">marine sediment metagenome</name>
    <dbReference type="NCBI Taxonomy" id="412755"/>
    <lineage>
        <taxon>unclassified sequences</taxon>
        <taxon>metagenomes</taxon>
        <taxon>ecological metagenomes</taxon>
    </lineage>
</organism>
<feature type="non-terminal residue" evidence="1">
    <location>
        <position position="45"/>
    </location>
</feature>
<dbReference type="AlphaFoldDB" id="X1CMC3"/>
<accession>X1CMC3</accession>
<name>X1CMC3_9ZZZZ</name>
<comment type="caution">
    <text evidence="1">The sequence shown here is derived from an EMBL/GenBank/DDBJ whole genome shotgun (WGS) entry which is preliminary data.</text>
</comment>
<protein>
    <submittedName>
        <fullName evidence="1">Uncharacterized protein</fullName>
    </submittedName>
</protein>
<gene>
    <name evidence="1" type="ORF">S01H4_36277</name>
</gene>
<evidence type="ECO:0000313" key="1">
    <source>
        <dbReference type="EMBL" id="GAG85371.1"/>
    </source>
</evidence>
<reference evidence="1" key="1">
    <citation type="journal article" date="2014" name="Front. Microbiol.">
        <title>High frequency of phylogenetically diverse reductive dehalogenase-homologous genes in deep subseafloor sedimentary metagenomes.</title>
        <authorList>
            <person name="Kawai M."/>
            <person name="Futagami T."/>
            <person name="Toyoda A."/>
            <person name="Takaki Y."/>
            <person name="Nishi S."/>
            <person name="Hori S."/>
            <person name="Arai W."/>
            <person name="Tsubouchi T."/>
            <person name="Morono Y."/>
            <person name="Uchiyama I."/>
            <person name="Ito T."/>
            <person name="Fujiyama A."/>
            <person name="Inagaki F."/>
            <person name="Takami H."/>
        </authorList>
    </citation>
    <scope>NUCLEOTIDE SEQUENCE</scope>
    <source>
        <strain evidence="1">Expedition CK06-06</strain>
    </source>
</reference>
<sequence length="45" mass="5366">MLLQNLQRKRGTYEFFDTRILYTVNKELNLLILFVLGFSDEIKTA</sequence>